<comment type="catalytic activity">
    <reaction evidence="8">
        <text>n ATP + n H2O + a microtubule = n ADP + n phosphate + (n+1) alpha/beta tubulin heterodimers.</text>
        <dbReference type="EC" id="5.6.1.1"/>
    </reaction>
</comment>
<evidence type="ECO:0000256" key="7">
    <source>
        <dbReference type="ARBA" id="ARBA00023235"/>
    </source>
</evidence>
<dbReference type="InterPro" id="IPR003959">
    <property type="entry name" value="ATPase_AAA_core"/>
</dbReference>
<gene>
    <name evidence="11" type="primary">Necator_chrIV.g16632</name>
    <name evidence="8" type="synonym">KATNA1</name>
    <name evidence="11" type="ORF">RB195_003335</name>
</gene>
<dbReference type="Gene3D" id="3.40.50.300">
    <property type="entry name" value="P-loop containing nucleotide triphosphate hydrolases"/>
    <property type="match status" value="1"/>
</dbReference>
<keyword evidence="2 8" id="KW-0963">Cytoplasm</keyword>
<evidence type="ECO:0000256" key="5">
    <source>
        <dbReference type="ARBA" id="ARBA00022840"/>
    </source>
</evidence>
<protein>
    <recommendedName>
        <fullName evidence="8">Katanin p60 ATPase-containing subunit A1</fullName>
        <shortName evidence="8">Katanin p60 subunit A1</shortName>
        <ecNumber evidence="8">5.6.1.1</ecNumber>
    </recommendedName>
    <alternativeName>
        <fullName evidence="8">p60 katanin</fullName>
    </alternativeName>
</protein>
<feature type="compositionally biased region" description="Low complexity" evidence="9">
    <location>
        <begin position="191"/>
        <end position="205"/>
    </location>
</feature>
<dbReference type="InterPro" id="IPR028596">
    <property type="entry name" value="KATNA1"/>
</dbReference>
<evidence type="ECO:0000313" key="12">
    <source>
        <dbReference type="Proteomes" id="UP001303046"/>
    </source>
</evidence>
<keyword evidence="8" id="KW-0131">Cell cycle</keyword>
<reference evidence="11 12" key="1">
    <citation type="submission" date="2023-08" db="EMBL/GenBank/DDBJ databases">
        <title>A Necator americanus chromosomal reference genome.</title>
        <authorList>
            <person name="Ilik V."/>
            <person name="Petrzelkova K.J."/>
            <person name="Pardy F."/>
            <person name="Fuh T."/>
            <person name="Niatou-Singa F.S."/>
            <person name="Gouil Q."/>
            <person name="Baker L."/>
            <person name="Ritchie M.E."/>
            <person name="Jex A.R."/>
            <person name="Gazzola D."/>
            <person name="Li H."/>
            <person name="Toshio Fujiwara R."/>
            <person name="Zhan B."/>
            <person name="Aroian R.V."/>
            <person name="Pafco B."/>
            <person name="Schwarz E.M."/>
        </authorList>
    </citation>
    <scope>NUCLEOTIDE SEQUENCE [LARGE SCALE GENOMIC DNA]</scope>
    <source>
        <strain evidence="11 12">Aroian</strain>
        <tissue evidence="11">Whole animal</tissue>
    </source>
</reference>
<organism evidence="11 12">
    <name type="scientific">Necator americanus</name>
    <name type="common">Human hookworm</name>
    <dbReference type="NCBI Taxonomy" id="51031"/>
    <lineage>
        <taxon>Eukaryota</taxon>
        <taxon>Metazoa</taxon>
        <taxon>Ecdysozoa</taxon>
        <taxon>Nematoda</taxon>
        <taxon>Chromadorea</taxon>
        <taxon>Rhabditida</taxon>
        <taxon>Rhabditina</taxon>
        <taxon>Rhabditomorpha</taxon>
        <taxon>Strongyloidea</taxon>
        <taxon>Ancylostomatidae</taxon>
        <taxon>Bunostominae</taxon>
        <taxon>Necator</taxon>
    </lineage>
</organism>
<evidence type="ECO:0000256" key="4">
    <source>
        <dbReference type="ARBA" id="ARBA00022741"/>
    </source>
</evidence>
<keyword evidence="6 8" id="KW-0206">Cytoskeleton</keyword>
<dbReference type="Pfam" id="PF00004">
    <property type="entry name" value="AAA"/>
    <property type="match status" value="1"/>
</dbReference>
<comment type="subunit">
    <text evidence="8">Can homooligomerize into hexameric rings, which may be promoted by interaction with microtubules. Interacts with KATNB1, which may serve as a targeting subunit.</text>
</comment>
<dbReference type="Gene3D" id="1.10.8.60">
    <property type="match status" value="1"/>
</dbReference>
<dbReference type="PANTHER" id="PTHR23074">
    <property type="entry name" value="AAA DOMAIN-CONTAINING"/>
    <property type="match status" value="1"/>
</dbReference>
<sequence>MMTNSPREGDFETFQSITLKKTKSAQDSHPATVVAIRASRLSLVHANQHAIDFAFLFFCDSFWLWFISVLSSKTCGYRSYTRRFFIDSVKVMDFSAIDEIIERARKNDDYKTTDSLYKEAISEIEAVSVNLGVSEKKQLRHVITLLRKERKAKAREAEAVRELYAAMQSLESPIDAPPADPDVWPAPPPKRTTTQSTRTKTVSTKNRNNEANESIVVKKPVRKSSSQNALSDRKPKQGAAAASTSTVSEPPDSAANPPEEKRQDEFVPKGYCPDLVEAIEQTMTRNGTEVSWDDIAGLEGPKELFKQTIVLPALMPSFFKGIRRPWRGVCMVGPPGTGKTLLAKAVATECKTTFFAVNCGDLASKWRGDSEKMIKLLFEMARHFAPSTIFIDEIDTIGSQRGQANEHEASRRVKSQLLVEMDGFAKEEDGKRVLVLAATNFPWMLDEALRRRFEQRIYIPLPDQPARLSLLRSSLKEVRVDDDVDLETFAGQLEGYSGADITNVCRKAALMGVKRLTKAMTPAEIAKLSPEELDLPVTWQDLQEALGDTNPSVCEENIQQYTAWMEKYGST</sequence>
<dbReference type="SUPFAM" id="SSF52540">
    <property type="entry name" value="P-loop containing nucleoside triphosphate hydrolases"/>
    <property type="match status" value="1"/>
</dbReference>
<feature type="compositionally biased region" description="Basic and acidic residues" evidence="9">
    <location>
        <begin position="258"/>
        <end position="267"/>
    </location>
</feature>
<dbReference type="InterPro" id="IPR003593">
    <property type="entry name" value="AAA+_ATPase"/>
</dbReference>
<evidence type="ECO:0000256" key="1">
    <source>
        <dbReference type="ARBA" id="ARBA00004245"/>
    </source>
</evidence>
<comment type="subcellular location">
    <subcellularLocation>
        <location evidence="1">Cytoplasm</location>
        <location evidence="1">Cytoskeleton</location>
    </subcellularLocation>
    <subcellularLocation>
        <location evidence="8">Cytoplasm</location>
    </subcellularLocation>
    <subcellularLocation>
        <location evidence="8">Cytoplasm</location>
        <location evidence="8">Cytoskeleton</location>
        <location evidence="8">Microtubule organizing center</location>
        <location evidence="8">Centrosome</location>
    </subcellularLocation>
    <subcellularLocation>
        <location evidence="8">Cytoplasm</location>
        <location evidence="8">Cytoskeleton</location>
        <location evidence="8">Spindle pole</location>
    </subcellularLocation>
    <subcellularLocation>
        <location evidence="8">Cytoplasm</location>
        <location evidence="8">Cytoskeleton</location>
        <location evidence="8">Spindle</location>
    </subcellularLocation>
    <text evidence="8">Predominantly cytoplasmic. Also localized to the interphase centrosome and the mitotic spindle poles. Enhanced recruitment to the mitotic spindle poles requires microtubules and interaction with KATNB1.</text>
</comment>
<feature type="compositionally biased region" description="Pro residues" evidence="9">
    <location>
        <begin position="175"/>
        <end position="190"/>
    </location>
</feature>
<evidence type="ECO:0000256" key="8">
    <source>
        <dbReference type="HAMAP-Rule" id="MF_03023"/>
    </source>
</evidence>
<dbReference type="InterPro" id="IPR050304">
    <property type="entry name" value="MT-severing_AAA_ATPase"/>
</dbReference>
<dbReference type="PROSITE" id="PS00674">
    <property type="entry name" value="AAA"/>
    <property type="match status" value="1"/>
</dbReference>
<keyword evidence="3 8" id="KW-0493">Microtubule</keyword>
<dbReference type="EC" id="5.6.1.1" evidence="8"/>
<dbReference type="SMART" id="SM00382">
    <property type="entry name" value="AAA"/>
    <property type="match status" value="1"/>
</dbReference>
<dbReference type="PANTHER" id="PTHR23074:SF19">
    <property type="entry name" value="KATANIN P60 ATPASE-CONTAINING SUBUNIT A1"/>
    <property type="match status" value="1"/>
</dbReference>
<keyword evidence="4 8" id="KW-0547">Nucleotide-binding</keyword>
<evidence type="ECO:0000256" key="2">
    <source>
        <dbReference type="ARBA" id="ARBA00022490"/>
    </source>
</evidence>
<feature type="domain" description="AAA+ ATPase" evidence="10">
    <location>
        <begin position="325"/>
        <end position="463"/>
    </location>
</feature>
<keyword evidence="12" id="KW-1185">Reference proteome</keyword>
<name>A0ABR1DPK0_NECAM</name>
<feature type="binding site" evidence="8">
    <location>
        <begin position="333"/>
        <end position="340"/>
    </location>
    <ligand>
        <name>ATP</name>
        <dbReference type="ChEBI" id="CHEBI:30616"/>
    </ligand>
</feature>
<dbReference type="EMBL" id="JAVFWL010000004">
    <property type="protein sequence ID" value="KAK6751846.1"/>
    <property type="molecule type" value="Genomic_DNA"/>
</dbReference>
<keyword evidence="8" id="KW-0132">Cell division</keyword>
<comment type="similarity">
    <text evidence="8">Belongs to the AAA ATPase family. Katanin p60 subunit A1 subfamily.</text>
</comment>
<accession>A0ABR1DPK0</accession>
<evidence type="ECO:0000259" key="10">
    <source>
        <dbReference type="SMART" id="SM00382"/>
    </source>
</evidence>
<evidence type="ECO:0000256" key="9">
    <source>
        <dbReference type="SAM" id="MobiDB-lite"/>
    </source>
</evidence>
<dbReference type="InterPro" id="IPR041569">
    <property type="entry name" value="AAA_lid_3"/>
</dbReference>
<comment type="caution">
    <text evidence="11">The sequence shown here is derived from an EMBL/GenBank/DDBJ whole genome shotgun (WGS) entry which is preliminary data.</text>
</comment>
<evidence type="ECO:0000313" key="11">
    <source>
        <dbReference type="EMBL" id="KAK6751846.1"/>
    </source>
</evidence>
<dbReference type="HAMAP" id="MF_03023">
    <property type="entry name" value="Katanin_p60_A1"/>
    <property type="match status" value="1"/>
</dbReference>
<dbReference type="InterPro" id="IPR027417">
    <property type="entry name" value="P-loop_NTPase"/>
</dbReference>
<keyword evidence="7 8" id="KW-0413">Isomerase</keyword>
<feature type="region of interest" description="Disordered" evidence="9">
    <location>
        <begin position="172"/>
        <end position="268"/>
    </location>
</feature>
<keyword evidence="5 8" id="KW-0067">ATP-binding</keyword>
<proteinExistence type="inferred from homology"/>
<evidence type="ECO:0000256" key="6">
    <source>
        <dbReference type="ARBA" id="ARBA00023212"/>
    </source>
</evidence>
<dbReference type="Pfam" id="PF17862">
    <property type="entry name" value="AAA_lid_3"/>
    <property type="match status" value="1"/>
</dbReference>
<evidence type="ECO:0000256" key="3">
    <source>
        <dbReference type="ARBA" id="ARBA00022701"/>
    </source>
</evidence>
<dbReference type="Proteomes" id="UP001303046">
    <property type="component" value="Unassembled WGS sequence"/>
</dbReference>
<comment type="activity regulation">
    <text evidence="8">ATPase activity is stimulated by microtubules, which promote homooligomerization. ATP-dependent microtubule severing is stimulated by interaction with KATNB1.</text>
</comment>
<comment type="function">
    <text evidence="8">Catalytic subunit of a complex which severs microtubules in an ATP-dependent manner. Microtubule severing may promote rapid reorganization of cellular microtubule arrays and the release of microtubules from the centrosome following nucleation.</text>
</comment>
<dbReference type="InterPro" id="IPR003960">
    <property type="entry name" value="ATPase_AAA_CS"/>
</dbReference>
<keyword evidence="8" id="KW-0498">Mitosis</keyword>